<keyword evidence="3" id="KW-1185">Reference proteome</keyword>
<dbReference type="AlphaFoldDB" id="A0A9P8PZJ7"/>
<evidence type="ECO:0000256" key="1">
    <source>
        <dbReference type="SAM" id="Phobius"/>
    </source>
</evidence>
<name>A0A9P8PZJ7_WICPI</name>
<accession>A0A9P8PZJ7</accession>
<dbReference type="EMBL" id="JAEUBG010004779">
    <property type="protein sequence ID" value="KAH3680154.1"/>
    <property type="molecule type" value="Genomic_DNA"/>
</dbReference>
<reference evidence="2" key="2">
    <citation type="submission" date="2021-01" db="EMBL/GenBank/DDBJ databases">
        <authorList>
            <person name="Schikora-Tamarit M.A."/>
        </authorList>
    </citation>
    <scope>NUCLEOTIDE SEQUENCE</scope>
    <source>
        <strain evidence="2">CBS2887</strain>
    </source>
</reference>
<evidence type="ECO:0000313" key="2">
    <source>
        <dbReference type="EMBL" id="KAH3680154.1"/>
    </source>
</evidence>
<evidence type="ECO:0000313" key="3">
    <source>
        <dbReference type="Proteomes" id="UP000774326"/>
    </source>
</evidence>
<sequence length="143" mass="15472">MALAKRDNVLTYNNTASSAKDLTSSGANPKALDNALVGEMEIETRLPSKDGLLPLADTPVEPLEERRRCNVEGMFRALLLLLLLLLLFGRAMAPAPVPALANSSAKALTSTAVFSITTYSFSTDSSPDPDVFLDLKRLFKSWT</sequence>
<organism evidence="2 3">
    <name type="scientific">Wickerhamomyces pijperi</name>
    <name type="common">Yeast</name>
    <name type="synonym">Pichia pijperi</name>
    <dbReference type="NCBI Taxonomy" id="599730"/>
    <lineage>
        <taxon>Eukaryota</taxon>
        <taxon>Fungi</taxon>
        <taxon>Dikarya</taxon>
        <taxon>Ascomycota</taxon>
        <taxon>Saccharomycotina</taxon>
        <taxon>Saccharomycetes</taxon>
        <taxon>Phaffomycetales</taxon>
        <taxon>Wickerhamomycetaceae</taxon>
        <taxon>Wickerhamomyces</taxon>
    </lineage>
</organism>
<keyword evidence="1" id="KW-0472">Membrane</keyword>
<proteinExistence type="predicted"/>
<reference evidence="2" key="1">
    <citation type="journal article" date="2021" name="Open Biol.">
        <title>Shared evolutionary footprints suggest mitochondrial oxidative damage underlies multiple complex I losses in fungi.</title>
        <authorList>
            <person name="Schikora-Tamarit M.A."/>
            <person name="Marcet-Houben M."/>
            <person name="Nosek J."/>
            <person name="Gabaldon T."/>
        </authorList>
    </citation>
    <scope>NUCLEOTIDE SEQUENCE</scope>
    <source>
        <strain evidence="2">CBS2887</strain>
    </source>
</reference>
<comment type="caution">
    <text evidence="2">The sequence shown here is derived from an EMBL/GenBank/DDBJ whole genome shotgun (WGS) entry which is preliminary data.</text>
</comment>
<keyword evidence="1" id="KW-0812">Transmembrane</keyword>
<dbReference type="Proteomes" id="UP000774326">
    <property type="component" value="Unassembled WGS sequence"/>
</dbReference>
<gene>
    <name evidence="2" type="ORF">WICPIJ_008367</name>
</gene>
<feature type="transmembrane region" description="Helical" evidence="1">
    <location>
        <begin position="73"/>
        <end position="93"/>
    </location>
</feature>
<protein>
    <submittedName>
        <fullName evidence="2">Uncharacterized protein</fullName>
    </submittedName>
</protein>
<keyword evidence="1" id="KW-1133">Transmembrane helix</keyword>